<reference evidence="3 4" key="1">
    <citation type="submission" date="2018-12" db="EMBL/GenBank/DDBJ databases">
        <title>Glycomyces sp. YIM 121974 draft genome.</title>
        <authorList>
            <person name="Li Q."/>
        </authorList>
    </citation>
    <scope>NUCLEOTIDE SEQUENCE [LARGE SCALE GENOMIC DNA]</scope>
    <source>
        <strain evidence="3 4">YIM 121974</strain>
    </source>
</reference>
<evidence type="ECO:0000259" key="1">
    <source>
        <dbReference type="Pfam" id="PF00535"/>
    </source>
</evidence>
<evidence type="ECO:0000313" key="4">
    <source>
        <dbReference type="Proteomes" id="UP000277256"/>
    </source>
</evidence>
<accession>A0A426UUZ0</accession>
<keyword evidence="3" id="KW-0808">Transferase</keyword>
<dbReference type="RefSeq" id="WP_125249480.1">
    <property type="nucleotide sequence ID" value="NZ_RSEB01000005.1"/>
</dbReference>
<dbReference type="Pfam" id="PF22181">
    <property type="entry name" value="TarS_linker"/>
    <property type="match status" value="1"/>
</dbReference>
<sequence length="488" mass="50777">MTGAPLDLTAVAVVPDGGSGAVDCLAALAAQTLGPGRLEVVAATADGDGEDVDRFAEKHPDLVRVVRGPAGGLRAAALAAARGRYVVFVDPGERPAPDRLERLLHAAGDADVLLCGAPAGLAGAAGPAAFTALEAARLFRRELLADVRCPDGGEAGDAELLALGALAEAATVAVCDDDPAPRPDAAPQEWTAAAERLAAAATGLAPEARDALLLGVLTREVAAALDARALESDAFARTAAWRAVADFADAHLTEELRRRLPVALRVRVSLAQRRDLDLLEAAVAETAPGLLAEDGRLYARLPGFRDASGLPDAWYAADGEPLTDMLARGAAPRYLVWTGVRRADYRIEYSCFLPVEGLGPDAVSVGAVVLADGESPAPRAARAEAPAWEVAAEVETGADGGLAVVTARVALGDLLERPPGRWALRASVRLGGFVYDLPLTAPAGYVRREGMLRGVSVEWGPKRSIVVRVRQRATRRGASRLLGFLSDR</sequence>
<dbReference type="InterPro" id="IPR054028">
    <property type="entry name" value="TarS/TarP_linker"/>
</dbReference>
<keyword evidence="4" id="KW-1185">Reference proteome</keyword>
<dbReference type="GO" id="GO:0016740">
    <property type="term" value="F:transferase activity"/>
    <property type="evidence" value="ECO:0007669"/>
    <property type="project" value="UniProtKB-KW"/>
</dbReference>
<protein>
    <submittedName>
        <fullName evidence="3">Glycosyltransferase</fullName>
    </submittedName>
</protein>
<dbReference type="EMBL" id="RSEB01000005">
    <property type="protein sequence ID" value="RRR97687.1"/>
    <property type="molecule type" value="Genomic_DNA"/>
</dbReference>
<name>A0A426UUZ0_9ACTN</name>
<evidence type="ECO:0000259" key="2">
    <source>
        <dbReference type="Pfam" id="PF22181"/>
    </source>
</evidence>
<dbReference type="InterPro" id="IPR001173">
    <property type="entry name" value="Glyco_trans_2-like"/>
</dbReference>
<dbReference type="Proteomes" id="UP000277256">
    <property type="component" value="Unassembled WGS sequence"/>
</dbReference>
<organism evidence="3 4">
    <name type="scientific">Glycomyces terrestris</name>
    <dbReference type="NCBI Taxonomy" id="2493553"/>
    <lineage>
        <taxon>Bacteria</taxon>
        <taxon>Bacillati</taxon>
        <taxon>Actinomycetota</taxon>
        <taxon>Actinomycetes</taxon>
        <taxon>Glycomycetales</taxon>
        <taxon>Glycomycetaceae</taxon>
        <taxon>Glycomyces</taxon>
    </lineage>
</organism>
<comment type="caution">
    <text evidence="3">The sequence shown here is derived from an EMBL/GenBank/DDBJ whole genome shotgun (WGS) entry which is preliminary data.</text>
</comment>
<dbReference type="Gene3D" id="3.90.550.10">
    <property type="entry name" value="Spore Coat Polysaccharide Biosynthesis Protein SpsA, Chain A"/>
    <property type="match status" value="1"/>
</dbReference>
<dbReference type="SUPFAM" id="SSF53448">
    <property type="entry name" value="Nucleotide-diphospho-sugar transferases"/>
    <property type="match status" value="1"/>
</dbReference>
<dbReference type="InterPro" id="IPR029044">
    <property type="entry name" value="Nucleotide-diphossugar_trans"/>
</dbReference>
<proteinExistence type="predicted"/>
<evidence type="ECO:0000313" key="3">
    <source>
        <dbReference type="EMBL" id="RRR97687.1"/>
    </source>
</evidence>
<dbReference type="Pfam" id="PF00535">
    <property type="entry name" value="Glycos_transf_2"/>
    <property type="match status" value="1"/>
</dbReference>
<dbReference type="AlphaFoldDB" id="A0A426UUZ0"/>
<feature type="domain" description="Glycosyltransferase 2-like" evidence="1">
    <location>
        <begin position="24"/>
        <end position="114"/>
    </location>
</feature>
<dbReference type="OrthoDB" id="2676521at2"/>
<feature type="domain" description="TarS/TarP linker" evidence="2">
    <location>
        <begin position="206"/>
        <end position="281"/>
    </location>
</feature>
<gene>
    <name evidence="3" type="ORF">EIW28_20125</name>
</gene>